<reference evidence="2 3" key="1">
    <citation type="submission" date="2024-07" db="EMBL/GenBank/DDBJ databases">
        <title>Chromosome-level genome assembly of the water stick insect Ranatra chinensis (Heteroptera: Nepidae).</title>
        <authorList>
            <person name="Liu X."/>
        </authorList>
    </citation>
    <scope>NUCLEOTIDE SEQUENCE [LARGE SCALE GENOMIC DNA]</scope>
    <source>
        <strain evidence="2">Cailab_2021Rc</strain>
        <tissue evidence="2">Muscle</tissue>
    </source>
</reference>
<dbReference type="AlphaFoldDB" id="A0ABD0XXG7"/>
<evidence type="ECO:0000256" key="1">
    <source>
        <dbReference type="SAM" id="MobiDB-lite"/>
    </source>
</evidence>
<dbReference type="EMBL" id="JBFDAA010000018">
    <property type="protein sequence ID" value="KAL1115956.1"/>
    <property type="molecule type" value="Genomic_DNA"/>
</dbReference>
<feature type="region of interest" description="Disordered" evidence="1">
    <location>
        <begin position="121"/>
        <end position="146"/>
    </location>
</feature>
<dbReference type="Proteomes" id="UP001558652">
    <property type="component" value="Unassembled WGS sequence"/>
</dbReference>
<comment type="caution">
    <text evidence="2">The sequence shown here is derived from an EMBL/GenBank/DDBJ whole genome shotgun (WGS) entry which is preliminary data.</text>
</comment>
<evidence type="ECO:0000313" key="2">
    <source>
        <dbReference type="EMBL" id="KAL1115956.1"/>
    </source>
</evidence>
<feature type="region of interest" description="Disordered" evidence="1">
    <location>
        <begin position="196"/>
        <end position="223"/>
    </location>
</feature>
<keyword evidence="3" id="KW-1185">Reference proteome</keyword>
<name>A0ABD0XXG7_9HEMI</name>
<protein>
    <submittedName>
        <fullName evidence="2">Uncharacterized protein</fullName>
    </submittedName>
</protein>
<accession>A0ABD0XXG7</accession>
<proteinExistence type="predicted"/>
<gene>
    <name evidence="2" type="ORF">AAG570_005451</name>
</gene>
<organism evidence="2 3">
    <name type="scientific">Ranatra chinensis</name>
    <dbReference type="NCBI Taxonomy" id="642074"/>
    <lineage>
        <taxon>Eukaryota</taxon>
        <taxon>Metazoa</taxon>
        <taxon>Ecdysozoa</taxon>
        <taxon>Arthropoda</taxon>
        <taxon>Hexapoda</taxon>
        <taxon>Insecta</taxon>
        <taxon>Pterygota</taxon>
        <taxon>Neoptera</taxon>
        <taxon>Paraneoptera</taxon>
        <taxon>Hemiptera</taxon>
        <taxon>Heteroptera</taxon>
        <taxon>Panheteroptera</taxon>
        <taxon>Nepomorpha</taxon>
        <taxon>Nepidae</taxon>
        <taxon>Ranatrinae</taxon>
        <taxon>Ranatra</taxon>
    </lineage>
</organism>
<evidence type="ECO:0000313" key="3">
    <source>
        <dbReference type="Proteomes" id="UP001558652"/>
    </source>
</evidence>
<sequence>MANDPNTSVTALTRGDRNACTTRLKALLTRWKKSPSGDTLWLELIVGAIGDHGVAVSPTGEGAPRDGTVEIRQLQEGSSQVVRYMPCTIEDGAEGLGSKSLGSFNISDPKRIPECDDLQDVQSQKDGKLHVPIPTGDDGNSQSPERRGPLSVLFLATRHSGSVCLPWIVLFAVECQLELGERERGVCTTVDSERHVAASGRGQSSRAERWCPPGRASPQPSPRQIEVAEERLPARHDSGRSPDVHWAPPSLVHLSGTIPQLSIPLHALLCLSRTKLGV</sequence>